<feature type="compositionally biased region" description="Basic and acidic residues" evidence="1">
    <location>
        <begin position="576"/>
        <end position="587"/>
    </location>
</feature>
<feature type="compositionally biased region" description="Basic residues" evidence="1">
    <location>
        <begin position="40"/>
        <end position="62"/>
    </location>
</feature>
<feature type="region of interest" description="Disordered" evidence="1">
    <location>
        <begin position="758"/>
        <end position="781"/>
    </location>
</feature>
<feature type="compositionally biased region" description="Basic and acidic residues" evidence="1">
    <location>
        <begin position="616"/>
        <end position="630"/>
    </location>
</feature>
<feature type="region of interest" description="Disordered" evidence="1">
    <location>
        <begin position="1"/>
        <end position="63"/>
    </location>
</feature>
<feature type="region of interest" description="Disordered" evidence="1">
    <location>
        <begin position="576"/>
        <end position="630"/>
    </location>
</feature>
<dbReference type="AlphaFoldDB" id="Q3JJF1"/>
<proteinExistence type="predicted"/>
<evidence type="ECO:0000313" key="3">
    <source>
        <dbReference type="Proteomes" id="UP000002700"/>
    </source>
</evidence>
<dbReference type="Proteomes" id="UP000002700">
    <property type="component" value="Chromosome II"/>
</dbReference>
<dbReference type="KEGG" id="bpm:BURPS1710b_A1146"/>
<feature type="compositionally biased region" description="Basic residues" evidence="1">
    <location>
        <begin position="605"/>
        <end position="615"/>
    </location>
</feature>
<reference evidence="2 3" key="1">
    <citation type="submission" date="2005-09" db="EMBL/GenBank/DDBJ databases">
        <authorList>
            <person name="Woods D.E."/>
            <person name="Nierman W.C."/>
        </authorList>
    </citation>
    <scope>NUCLEOTIDE SEQUENCE [LARGE SCALE GENOMIC DNA]</scope>
    <source>
        <strain evidence="2 3">1710b</strain>
    </source>
</reference>
<organism evidence="2 3">
    <name type="scientific">Burkholderia pseudomallei (strain 1710b)</name>
    <dbReference type="NCBI Taxonomy" id="320372"/>
    <lineage>
        <taxon>Bacteria</taxon>
        <taxon>Pseudomonadati</taxon>
        <taxon>Pseudomonadota</taxon>
        <taxon>Betaproteobacteria</taxon>
        <taxon>Burkholderiales</taxon>
        <taxon>Burkholderiaceae</taxon>
        <taxon>Burkholderia</taxon>
        <taxon>pseudomallei group</taxon>
    </lineage>
</organism>
<dbReference type="EMBL" id="CP000125">
    <property type="protein sequence ID" value="ABA51679.1"/>
    <property type="molecule type" value="Genomic_DNA"/>
</dbReference>
<sequence length="813" mass="93022">MPNARTANAALIRTSNENREPVRPHPPAASARFHPAPSLRRARGRGRRRLGRAQQKPHRMLGKRVEPQRAIRFVPLRDPVQRAEHQQAVDRRRRGPLARRLQPFDHAVPHRLVAVLQLEHLRLHRFVERLPFVKQHRNEIVIGRHERVQVRVHERAKRVARGQVLDVERLDPRERVRHPLLHHGNENVLLRLEVIEPASRLHACCRGDVADRRSFVSLRAEQLRGLEDQLVAQRRALALHGTPALARGLRYGAHGITMRCFEPALAAAKPRRRPSFERLSASFKRLHSRSARARRLTESNERRAAALVATHVRSVCKQPLVLELPRGEVLHDFFRAAADHVDLHLAVDTLRPRAAHVAHAAENLHGGIRAELHRLRREILQHADRRDEFRRAPVDVIDLPRALLEPGARRADARRHVDELVADHLMIGHALPERPSLPRPVERILVADLREAERRRREAETLEIEVLHDKREAAALRADQVRRRHAAIVEAQMRGVGRPPAHFLQRRLRQTRRIAVDQQQRQPLRALRVRVGAHGDRVVIGAHARRDEHFLAVHDVMIAVAHRARAQRGDVRAAARLRDRERRDPAARENAGQHARLQRVAARMRDRRRADRVRHQRADDAARAAARELERADQPMEHVDVLDAAVCVRKTDAEQPDSRRLLIQLARKLARLVPVVHVGRDLLRDEPAQRVLQFDVFGAVIRRVRGRAMHRCLLFAFAGDGPPVRIPRRGVDRSDSRNPLKINQSIDLLDSRRYDAHIARRPPGRPTHAPYPASAPPSAPHSCAARLRTAMPVVDSRLRTAARGRSVCRLTLD</sequence>
<dbReference type="EnsemblBacteria" id="ABA51679">
    <property type="protein sequence ID" value="ABA51679"/>
    <property type="gene ID" value="BURPS1710b_A1146"/>
</dbReference>
<accession>Q3JJF1</accession>
<gene>
    <name evidence="2" type="ordered locus">BURPS1710b_A1146</name>
</gene>
<protein>
    <submittedName>
        <fullName evidence="2">Uncharacterized protein</fullName>
    </submittedName>
</protein>
<evidence type="ECO:0000256" key="1">
    <source>
        <dbReference type="SAM" id="MobiDB-lite"/>
    </source>
</evidence>
<dbReference type="HOGENOM" id="CLU_347061_0_0_4"/>
<evidence type="ECO:0000313" key="2">
    <source>
        <dbReference type="EMBL" id="ABA51679.1"/>
    </source>
</evidence>
<name>Q3JJF1_BURP1</name>